<feature type="coiled-coil region" evidence="1">
    <location>
        <begin position="804"/>
        <end position="831"/>
    </location>
</feature>
<protein>
    <submittedName>
        <fullName evidence="2">Uncharacterized protein</fullName>
    </submittedName>
</protein>
<feature type="coiled-coil region" evidence="1">
    <location>
        <begin position="79"/>
        <end position="106"/>
    </location>
</feature>
<feature type="coiled-coil region" evidence="1">
    <location>
        <begin position="685"/>
        <end position="712"/>
    </location>
</feature>
<comment type="caution">
    <text evidence="2">The sequence shown here is derived from an EMBL/GenBank/DDBJ whole genome shotgun (WGS) entry which is preliminary data.</text>
</comment>
<name>A0A923NGM7_WEICO</name>
<keyword evidence="1" id="KW-0175">Coiled coil</keyword>
<sequence length="887" mass="91298">MSQNKKGSNDSATDLTADILKAMQELQDAVQSAESRAAVVVQPTSSVPPVNGVLAYTANPTTRLLAGSTVTRCDPSATRDQIQQAMDDLQNATATAKTEREAANQSAHDAIAAANQSAVSGDPAVQEALAKLQAIMLAVAAQDSASDLTADIASAMTALQNAMQDANNALDALRQDASDLISQAKPVSHEADVAPKVAALQKLLGDDPNAITTAIENATAALQAALQKDGASRQSTNTAADKLVAEAKNPAIANNEAVAQAMQHLQAVQAEQAAADNPNSLTADINAATKALADAIKAAEANRNAARDAASSLLGKTAPLSNEAAVGTAKVALQKLLLLANPTSTAAQIADATQAVRNAVSQAQPDRDAANTAADDAIAQVPSDLADEPSVSAAVANLKKIQVMSTAATDTADALSQDILDAIQTLADARDVAAAKQDTARQDAADALAQTAPLSNEKPVADAVRELKNAVLANPDATASEIAAATAALNTAATADKSDRDDANAAGTQAIADAQGSDQVNEPAVKSALQELQLVVMSDAANDSPDALTADIDAARKALDNALATAQAAQEQARKDAASAVAQASPVSHELATAQAINALIEKVLANDTATAQEITDATQKLLNETADAKADRSSAETDAQNTITKAMNSEQSEEPAVQEAIDHLNQEMQAEAATDSSAALTADIAEKLAELKTAVNQAATAQEAAKDKANEALNDLQPVSNEPGVETAKAALLDKLLADPAASTQDVQNATKALTEATTAEKDKRDAINTEADSYITDVQNSAQASEPTVVSALNALRQDLQAKAATDDADALTADIEQAIADLATAQETAAGNQETARDAAKAAIAETEPVSYEDTVSTARKEICKLFWQMRMQRPLKFRRQRKQ</sequence>
<evidence type="ECO:0000313" key="3">
    <source>
        <dbReference type="Proteomes" id="UP000650485"/>
    </source>
</evidence>
<gene>
    <name evidence="2" type="ORF">H7R52_12075</name>
</gene>
<reference evidence="2" key="1">
    <citation type="submission" date="2020-08" db="EMBL/GenBank/DDBJ databases">
        <title>Complete genome sequence of Weissella confusa strain FS54 provides insights into metabolic potential.</title>
        <authorList>
            <person name="Fhoula I."/>
            <person name="Najjari A."/>
            <person name="Lekired A."/>
            <person name="Bessrour-Aouam N."/>
            <person name="Jaballah S."/>
            <person name="Klibi N."/>
            <person name="Ouzari H.-I."/>
        </authorList>
    </citation>
    <scope>NUCLEOTIDE SEQUENCE</scope>
    <source>
        <strain evidence="2">FS54</strain>
    </source>
</reference>
<feature type="coiled-coil region" evidence="1">
    <location>
        <begin position="156"/>
        <end position="183"/>
    </location>
</feature>
<evidence type="ECO:0000313" key="2">
    <source>
        <dbReference type="EMBL" id="MBC6499350.1"/>
    </source>
</evidence>
<proteinExistence type="predicted"/>
<dbReference type="AlphaFoldDB" id="A0A923NGM7"/>
<dbReference type="Proteomes" id="UP000650485">
    <property type="component" value="Unassembled WGS sequence"/>
</dbReference>
<evidence type="ECO:0000256" key="1">
    <source>
        <dbReference type="SAM" id="Coils"/>
    </source>
</evidence>
<accession>A0A923NGM7</accession>
<organism evidence="2 3">
    <name type="scientific">Weissella confusa</name>
    <name type="common">Lactobacillus confusus</name>
    <dbReference type="NCBI Taxonomy" id="1583"/>
    <lineage>
        <taxon>Bacteria</taxon>
        <taxon>Bacillati</taxon>
        <taxon>Bacillota</taxon>
        <taxon>Bacilli</taxon>
        <taxon>Lactobacillales</taxon>
        <taxon>Lactobacillaceae</taxon>
        <taxon>Weissella</taxon>
    </lineage>
</organism>
<dbReference type="EMBL" id="JACSZT010000009">
    <property type="protein sequence ID" value="MBC6499350.1"/>
    <property type="molecule type" value="Genomic_DNA"/>
</dbReference>